<evidence type="ECO:0000313" key="2">
    <source>
        <dbReference type="EMBL" id="KDR19249.1"/>
    </source>
</evidence>
<protein>
    <submittedName>
        <fullName evidence="2">Uncharacterized protein</fullName>
    </submittedName>
</protein>
<name>A0A067RGD2_ZOONE</name>
<dbReference type="EMBL" id="KK852657">
    <property type="protein sequence ID" value="KDR19249.1"/>
    <property type="molecule type" value="Genomic_DNA"/>
</dbReference>
<dbReference type="InParanoid" id="A0A067RGD2"/>
<reference evidence="2 3" key="1">
    <citation type="journal article" date="2014" name="Nat. Commun.">
        <title>Molecular traces of alternative social organization in a termite genome.</title>
        <authorList>
            <person name="Terrapon N."/>
            <person name="Li C."/>
            <person name="Robertson H.M."/>
            <person name="Ji L."/>
            <person name="Meng X."/>
            <person name="Booth W."/>
            <person name="Chen Z."/>
            <person name="Childers C.P."/>
            <person name="Glastad K.M."/>
            <person name="Gokhale K."/>
            <person name="Gowin J."/>
            <person name="Gronenberg W."/>
            <person name="Hermansen R.A."/>
            <person name="Hu H."/>
            <person name="Hunt B.G."/>
            <person name="Huylmans A.K."/>
            <person name="Khalil S.M."/>
            <person name="Mitchell R.D."/>
            <person name="Munoz-Torres M.C."/>
            <person name="Mustard J.A."/>
            <person name="Pan H."/>
            <person name="Reese J.T."/>
            <person name="Scharf M.E."/>
            <person name="Sun F."/>
            <person name="Vogel H."/>
            <person name="Xiao J."/>
            <person name="Yang W."/>
            <person name="Yang Z."/>
            <person name="Yang Z."/>
            <person name="Zhou J."/>
            <person name="Zhu J."/>
            <person name="Brent C.S."/>
            <person name="Elsik C.G."/>
            <person name="Goodisman M.A."/>
            <person name="Liberles D.A."/>
            <person name="Roe R.M."/>
            <person name="Vargo E.L."/>
            <person name="Vilcinskas A."/>
            <person name="Wang J."/>
            <person name="Bornberg-Bauer E."/>
            <person name="Korb J."/>
            <person name="Zhang G."/>
            <person name="Liebig J."/>
        </authorList>
    </citation>
    <scope>NUCLEOTIDE SEQUENCE [LARGE SCALE GENOMIC DNA]</scope>
    <source>
        <tissue evidence="2">Whole organism</tissue>
    </source>
</reference>
<proteinExistence type="predicted"/>
<evidence type="ECO:0000313" key="3">
    <source>
        <dbReference type="Proteomes" id="UP000027135"/>
    </source>
</evidence>
<gene>
    <name evidence="2" type="ORF">L798_06305</name>
</gene>
<feature type="region of interest" description="Disordered" evidence="1">
    <location>
        <begin position="79"/>
        <end position="140"/>
    </location>
</feature>
<keyword evidence="3" id="KW-1185">Reference proteome</keyword>
<accession>A0A067RGD2</accession>
<dbReference type="AlphaFoldDB" id="A0A067RGD2"/>
<feature type="region of interest" description="Disordered" evidence="1">
    <location>
        <begin position="42"/>
        <end position="66"/>
    </location>
</feature>
<sequence length="154" mass="16161">MSTGTESTFGDMLAMYSGSGAPVGGYTPLHHFQQYLATGVPSSNEQGGPFRTPAGARSVYPQHYPSNNTEIHASYVQNSVQDLSTDGSMSQKQSYLDDRKPDGDVALDSNMRGQAADSSTGKLAPGRGSSQDNAVSHKLDPPAFHCLGVGSCVC</sequence>
<feature type="compositionally biased region" description="Polar residues" evidence="1">
    <location>
        <begin position="79"/>
        <end position="94"/>
    </location>
</feature>
<dbReference type="Proteomes" id="UP000027135">
    <property type="component" value="Unassembled WGS sequence"/>
</dbReference>
<evidence type="ECO:0000256" key="1">
    <source>
        <dbReference type="SAM" id="MobiDB-lite"/>
    </source>
</evidence>
<organism evidence="2 3">
    <name type="scientific">Zootermopsis nevadensis</name>
    <name type="common">Dampwood termite</name>
    <dbReference type="NCBI Taxonomy" id="136037"/>
    <lineage>
        <taxon>Eukaryota</taxon>
        <taxon>Metazoa</taxon>
        <taxon>Ecdysozoa</taxon>
        <taxon>Arthropoda</taxon>
        <taxon>Hexapoda</taxon>
        <taxon>Insecta</taxon>
        <taxon>Pterygota</taxon>
        <taxon>Neoptera</taxon>
        <taxon>Polyneoptera</taxon>
        <taxon>Dictyoptera</taxon>
        <taxon>Blattodea</taxon>
        <taxon>Blattoidea</taxon>
        <taxon>Termitoidae</taxon>
        <taxon>Termopsidae</taxon>
        <taxon>Zootermopsis</taxon>
    </lineage>
</organism>